<name>A0ABW8SWP3_9BACT</name>
<dbReference type="RefSeq" id="WP_406778388.1">
    <property type="nucleotide sequence ID" value="NZ_JBEWZG010000003.1"/>
</dbReference>
<dbReference type="EMBL" id="JBEWZG010000003">
    <property type="protein sequence ID" value="MFL0206842.1"/>
    <property type="molecule type" value="Genomic_DNA"/>
</dbReference>
<evidence type="ECO:0000313" key="2">
    <source>
        <dbReference type="Proteomes" id="UP001623559"/>
    </source>
</evidence>
<protein>
    <submittedName>
        <fullName evidence="1">Uncharacterized protein</fullName>
    </submittedName>
</protein>
<dbReference type="Proteomes" id="UP001623559">
    <property type="component" value="Unassembled WGS sequence"/>
</dbReference>
<reference evidence="1 2" key="1">
    <citation type="submission" date="2024-07" db="EMBL/GenBank/DDBJ databases">
        <authorList>
            <person name="Pitt A."/>
            <person name="Hahn M.W."/>
        </authorList>
    </citation>
    <scope>NUCLEOTIDE SEQUENCE [LARGE SCALE GENOMIC DNA]</scope>
    <source>
        <strain evidence="1 2">2-AUSEE-184A6</strain>
    </source>
</reference>
<gene>
    <name evidence="1" type="ORF">V7S74_08815</name>
</gene>
<accession>A0ABW8SWP3</accession>
<proteinExistence type="predicted"/>
<evidence type="ECO:0000313" key="1">
    <source>
        <dbReference type="EMBL" id="MFL0206842.1"/>
    </source>
</evidence>
<comment type="caution">
    <text evidence="1">The sequence shown here is derived from an EMBL/GenBank/DDBJ whole genome shotgun (WGS) entry which is preliminary data.</text>
</comment>
<sequence length="55" mass="6311">MERTKTVQVKESKSTLDKIEEGMKLVKADLMAYKKAKNSKLVVLKDDKIVFLNPE</sequence>
<organism evidence="1 2">
    <name type="scientific">Aquirufa novilacunae</name>
    <dbReference type="NCBI Taxonomy" id="3139305"/>
    <lineage>
        <taxon>Bacteria</taxon>
        <taxon>Pseudomonadati</taxon>
        <taxon>Bacteroidota</taxon>
        <taxon>Cytophagia</taxon>
        <taxon>Cytophagales</taxon>
        <taxon>Flectobacillaceae</taxon>
        <taxon>Aquirufa</taxon>
    </lineage>
</organism>